<gene>
    <name evidence="4" type="ORF">SAMN05877831_12111</name>
</gene>
<evidence type="ECO:0000313" key="5">
    <source>
        <dbReference type="Proteomes" id="UP000219111"/>
    </source>
</evidence>
<dbReference type="EMBL" id="OBMT01000021">
    <property type="protein sequence ID" value="SOC21059.1"/>
    <property type="molecule type" value="Genomic_DNA"/>
</dbReference>
<sequence>MTHEPKTRPLAMIVDDATTVRMYHRKLVEDCGWDVIEAENGMEALERAAGQVVDLLLVDVNMPVMDGYSFLRAARASADLAAVPCVMISTEAQLSDADKAFVSGGNHYLIKPARPEQLRPILALLTPEVRT</sequence>
<evidence type="ECO:0000256" key="1">
    <source>
        <dbReference type="ARBA" id="ARBA00022553"/>
    </source>
</evidence>
<protein>
    <submittedName>
        <fullName evidence="4">Two-component system chemotaxis response regulator CheY</fullName>
    </submittedName>
</protein>
<accession>A0A285TFZ8</accession>
<feature type="modified residue" description="4-aspartylphosphate" evidence="2">
    <location>
        <position position="59"/>
    </location>
</feature>
<dbReference type="RefSeq" id="WP_176518688.1">
    <property type="nucleotide sequence ID" value="NZ_OBMT01000021.1"/>
</dbReference>
<dbReference type="InterPro" id="IPR001789">
    <property type="entry name" value="Sig_transdc_resp-reg_receiver"/>
</dbReference>
<evidence type="ECO:0000256" key="2">
    <source>
        <dbReference type="PROSITE-ProRule" id="PRU00169"/>
    </source>
</evidence>
<dbReference type="PROSITE" id="PS50110">
    <property type="entry name" value="RESPONSE_REGULATORY"/>
    <property type="match status" value="1"/>
</dbReference>
<dbReference type="Pfam" id="PF00072">
    <property type="entry name" value="Response_reg"/>
    <property type="match status" value="1"/>
</dbReference>
<name>A0A285TFZ8_9RHOB</name>
<dbReference type="SMART" id="SM00448">
    <property type="entry name" value="REC"/>
    <property type="match status" value="1"/>
</dbReference>
<dbReference type="InterPro" id="IPR011006">
    <property type="entry name" value="CheY-like_superfamily"/>
</dbReference>
<dbReference type="AlphaFoldDB" id="A0A285TFZ8"/>
<feature type="domain" description="Response regulatory" evidence="3">
    <location>
        <begin position="10"/>
        <end position="126"/>
    </location>
</feature>
<dbReference type="InterPro" id="IPR050595">
    <property type="entry name" value="Bact_response_regulator"/>
</dbReference>
<evidence type="ECO:0000313" key="4">
    <source>
        <dbReference type="EMBL" id="SOC21059.1"/>
    </source>
</evidence>
<dbReference type="SUPFAM" id="SSF52172">
    <property type="entry name" value="CheY-like"/>
    <property type="match status" value="1"/>
</dbReference>
<evidence type="ECO:0000259" key="3">
    <source>
        <dbReference type="PROSITE" id="PS50110"/>
    </source>
</evidence>
<dbReference type="Gene3D" id="3.40.50.2300">
    <property type="match status" value="1"/>
</dbReference>
<keyword evidence="5" id="KW-1185">Reference proteome</keyword>
<dbReference type="GO" id="GO:0000160">
    <property type="term" value="P:phosphorelay signal transduction system"/>
    <property type="evidence" value="ECO:0007669"/>
    <property type="project" value="InterPro"/>
</dbReference>
<dbReference type="Proteomes" id="UP000219111">
    <property type="component" value="Unassembled WGS sequence"/>
</dbReference>
<dbReference type="PANTHER" id="PTHR44591:SF25">
    <property type="entry name" value="CHEMOTAXIS TWO-COMPONENT RESPONSE REGULATOR"/>
    <property type="match status" value="1"/>
</dbReference>
<keyword evidence="1 2" id="KW-0597">Phosphoprotein</keyword>
<dbReference type="PANTHER" id="PTHR44591">
    <property type="entry name" value="STRESS RESPONSE REGULATOR PROTEIN 1"/>
    <property type="match status" value="1"/>
</dbReference>
<proteinExistence type="predicted"/>
<reference evidence="5" key="1">
    <citation type="submission" date="2017-08" db="EMBL/GenBank/DDBJ databases">
        <authorList>
            <person name="Varghese N."/>
            <person name="Submissions S."/>
        </authorList>
    </citation>
    <scope>NUCLEOTIDE SEQUENCE [LARGE SCALE GENOMIC DNA]</scope>
    <source>
        <strain evidence="5">JA276</strain>
    </source>
</reference>
<organism evidence="4 5">
    <name type="scientific">Rhodobacter maris</name>
    <dbReference type="NCBI Taxonomy" id="446682"/>
    <lineage>
        <taxon>Bacteria</taxon>
        <taxon>Pseudomonadati</taxon>
        <taxon>Pseudomonadota</taxon>
        <taxon>Alphaproteobacteria</taxon>
        <taxon>Rhodobacterales</taxon>
        <taxon>Rhodobacter group</taxon>
        <taxon>Rhodobacter</taxon>
    </lineage>
</organism>